<proteinExistence type="predicted"/>
<gene>
    <name evidence="1" type="ORF">H4RhizoLitter21327_000001</name>
</gene>
<reference evidence="1" key="1">
    <citation type="submission" date="2019-05" db="EMBL/GenBank/DDBJ databases">
        <title>Metatranscriptomic reconstruction reveals RNA viruses with the potential to shape carbon cycling in soil.</title>
        <authorList>
            <person name="Starr E.P."/>
            <person name="Nuccio E."/>
            <person name="Pett-Ridge J."/>
            <person name="Banfield J.F."/>
            <person name="Firestone M.K."/>
        </authorList>
    </citation>
    <scope>NUCLEOTIDE SEQUENCE</scope>
    <source>
        <strain evidence="1">H4_Rhizo_Litter_21_scaffold_327</strain>
    </source>
</reference>
<sequence>MSTFSRYRERFSAVGSIKNATTKPVGTLKTYSSGVLQSSNNVFLTGAGPSGLFEKCWDHNNAKSSIRGRRGSRAFRTGGDFASIKVSSSSLSPQATSTITSVFGNQKTVYTGGLGYNPINFLDPISPTVYQQGGSPNLKSNSFVTDTSGLESRAFTSIMPKVEKVSALNALYEFKDIPGMLQQTARFFKDAFVQEVGIKYAKENILMPSRVAGDYLNVQFGWIPFCKDISAMADYLLFSKQYLEDITHGNNAWVKRKGTLANVTTRTKLGKVYTAGCEPQLSQLCEVRSIDGNLCNGICEVWSEETILCWAEGAFKYYRPEFDINLPYYGTTVAAVNRHLTASGLRLTPYHVWKAIPWSWAVDWFSNVGRIIEANDAQTIDGMVTKYLYLMHHHLRKITSFHTYFFHQGATSLTTSRFIDVKQRQSGFSPYGFVLGGDLSATQWSILAALGLSGNVKFSK</sequence>
<name>A0A514DCZ0_9VIRU</name>
<dbReference type="EMBL" id="MN036277">
    <property type="protein sequence ID" value="QDH91490.1"/>
    <property type="molecule type" value="Genomic_RNA"/>
</dbReference>
<evidence type="ECO:0000313" key="1">
    <source>
        <dbReference type="EMBL" id="QDH91490.1"/>
    </source>
</evidence>
<accession>A0A514DCZ0</accession>
<evidence type="ECO:0008006" key="2">
    <source>
        <dbReference type="Google" id="ProtNLM"/>
    </source>
</evidence>
<organism evidence="1">
    <name type="scientific">Leviviridae sp</name>
    <dbReference type="NCBI Taxonomy" id="2027243"/>
    <lineage>
        <taxon>Viruses</taxon>
        <taxon>Riboviria</taxon>
        <taxon>Orthornavirae</taxon>
        <taxon>Lenarviricota</taxon>
        <taxon>Leviviricetes</taxon>
        <taxon>Norzivirales</taxon>
        <taxon>Fiersviridae</taxon>
    </lineage>
</organism>
<protein>
    <recommendedName>
        <fullName evidence="2">Maturation</fullName>
    </recommendedName>
</protein>